<dbReference type="RefSeq" id="WP_059924757.1">
    <property type="nucleotide sequence ID" value="NZ_LPBG01000047.1"/>
</dbReference>
<name>A0AAW3MY43_9BURK</name>
<reference evidence="1 2" key="1">
    <citation type="submission" date="2015-11" db="EMBL/GenBank/DDBJ databases">
        <title>Expanding the genomic diversity of Burkholderia species for the development of highly accurate diagnostics.</title>
        <authorList>
            <person name="Sahl J."/>
            <person name="Keim P."/>
            <person name="Wagner D."/>
        </authorList>
    </citation>
    <scope>NUCLEOTIDE SEQUENCE [LARGE SCALE GENOMIC DNA]</scope>
    <source>
        <strain evidence="1 2">MSMB1808WGS</strain>
    </source>
</reference>
<proteinExistence type="predicted"/>
<protein>
    <recommendedName>
        <fullName evidence="3">Phage protein</fullName>
    </recommendedName>
</protein>
<sequence length="139" mass="15785">MSQTQLDLSQARYLKVSAAVRYWEDASVNGVDDVDGTRIPFRTGDLWLPIIDLVEGRLLDWPDGVEARIHYKVCDAGEYWLLDANRQRIAKWKGYYVPDDYLCVGDSGHGDYIIFKVGANGVIPDWRNPGVDPEQWAPV</sequence>
<evidence type="ECO:0000313" key="2">
    <source>
        <dbReference type="Proteomes" id="UP000056453"/>
    </source>
</evidence>
<dbReference type="AlphaFoldDB" id="A0AAW3MY43"/>
<gene>
    <name evidence="1" type="ORF">WJ96_04940</name>
</gene>
<keyword evidence="2" id="KW-1185">Reference proteome</keyword>
<dbReference type="EMBL" id="LPBJ01000047">
    <property type="protein sequence ID" value="KVP97920.1"/>
    <property type="molecule type" value="Genomic_DNA"/>
</dbReference>
<dbReference type="Proteomes" id="UP000056453">
    <property type="component" value="Unassembled WGS sequence"/>
</dbReference>
<organism evidence="1 2">
    <name type="scientific">Burkholderia ubonensis</name>
    <dbReference type="NCBI Taxonomy" id="101571"/>
    <lineage>
        <taxon>Bacteria</taxon>
        <taxon>Pseudomonadati</taxon>
        <taxon>Pseudomonadota</taxon>
        <taxon>Betaproteobacteria</taxon>
        <taxon>Burkholderiales</taxon>
        <taxon>Burkholderiaceae</taxon>
        <taxon>Burkholderia</taxon>
        <taxon>Burkholderia cepacia complex</taxon>
    </lineage>
</organism>
<comment type="caution">
    <text evidence="1">The sequence shown here is derived from an EMBL/GenBank/DDBJ whole genome shotgun (WGS) entry which is preliminary data.</text>
</comment>
<evidence type="ECO:0008006" key="3">
    <source>
        <dbReference type="Google" id="ProtNLM"/>
    </source>
</evidence>
<accession>A0AAW3MY43</accession>
<evidence type="ECO:0000313" key="1">
    <source>
        <dbReference type="EMBL" id="KVP97920.1"/>
    </source>
</evidence>